<evidence type="ECO:0000313" key="6">
    <source>
        <dbReference type="EMBL" id="RBL98935.1"/>
    </source>
</evidence>
<keyword evidence="3" id="KW-0804">Transcription</keyword>
<organism evidence="6 7">
    <name type="scientific">Glutamicibacter soli</name>
    <dbReference type="NCBI Taxonomy" id="453836"/>
    <lineage>
        <taxon>Bacteria</taxon>
        <taxon>Bacillati</taxon>
        <taxon>Actinomycetota</taxon>
        <taxon>Actinomycetes</taxon>
        <taxon>Micrococcales</taxon>
        <taxon>Micrococcaceae</taxon>
        <taxon>Glutamicibacter</taxon>
    </lineage>
</organism>
<dbReference type="SUPFAM" id="SSF46689">
    <property type="entry name" value="Homeodomain-like"/>
    <property type="match status" value="1"/>
</dbReference>
<evidence type="ECO:0000256" key="1">
    <source>
        <dbReference type="ARBA" id="ARBA00023015"/>
    </source>
</evidence>
<evidence type="ECO:0000256" key="3">
    <source>
        <dbReference type="ARBA" id="ARBA00023163"/>
    </source>
</evidence>
<dbReference type="Pfam" id="PF16925">
    <property type="entry name" value="TetR_C_13"/>
    <property type="match status" value="1"/>
</dbReference>
<feature type="domain" description="HTH tetR-type" evidence="5">
    <location>
        <begin position="4"/>
        <end position="64"/>
    </location>
</feature>
<proteinExistence type="predicted"/>
<feature type="DNA-binding region" description="H-T-H motif" evidence="4">
    <location>
        <begin position="27"/>
        <end position="46"/>
    </location>
</feature>
<keyword evidence="2 4" id="KW-0238">DNA-binding</keyword>
<dbReference type="Proteomes" id="UP000252167">
    <property type="component" value="Unassembled WGS sequence"/>
</dbReference>
<protein>
    <submittedName>
        <fullName evidence="6">TetR family transcriptional regulator</fullName>
    </submittedName>
</protein>
<dbReference type="InterPro" id="IPR009057">
    <property type="entry name" value="Homeodomain-like_sf"/>
</dbReference>
<reference evidence="6 7" key="1">
    <citation type="submission" date="2018-01" db="EMBL/GenBank/DDBJ databases">
        <title>Glutamicibacter soli strain NHPC-3 Whole genome sequence and assembly.</title>
        <authorList>
            <person name="Choudhury P."/>
            <person name="Gupta D."/>
            <person name="Sengupta K."/>
            <person name="Jawed A."/>
            <person name="Sultana N."/>
            <person name="Saha P."/>
        </authorList>
    </citation>
    <scope>NUCLEOTIDE SEQUENCE [LARGE SCALE GENOMIC DNA]</scope>
    <source>
        <strain evidence="6 7">NHPC-3</strain>
    </source>
</reference>
<gene>
    <name evidence="6" type="ORF">C1H84_17005</name>
</gene>
<dbReference type="PANTHER" id="PTHR47506">
    <property type="entry name" value="TRANSCRIPTIONAL REGULATORY PROTEIN"/>
    <property type="match status" value="1"/>
</dbReference>
<comment type="caution">
    <text evidence="6">The sequence shown here is derived from an EMBL/GenBank/DDBJ whole genome shotgun (WGS) entry which is preliminary data.</text>
</comment>
<accession>A0A365Y8C9</accession>
<dbReference type="PRINTS" id="PR00455">
    <property type="entry name" value="HTHTETR"/>
</dbReference>
<dbReference type="GO" id="GO:0003677">
    <property type="term" value="F:DNA binding"/>
    <property type="evidence" value="ECO:0007669"/>
    <property type="project" value="UniProtKB-UniRule"/>
</dbReference>
<dbReference type="SUPFAM" id="SSF48498">
    <property type="entry name" value="Tetracyclin repressor-like, C-terminal domain"/>
    <property type="match status" value="1"/>
</dbReference>
<dbReference type="RefSeq" id="WP_113608085.1">
    <property type="nucleotide sequence ID" value="NZ_POAF01000011.1"/>
</dbReference>
<dbReference type="EMBL" id="POAF01000011">
    <property type="protein sequence ID" value="RBL98935.1"/>
    <property type="molecule type" value="Genomic_DNA"/>
</dbReference>
<dbReference type="InterPro" id="IPR001647">
    <property type="entry name" value="HTH_TetR"/>
</dbReference>
<keyword evidence="7" id="KW-1185">Reference proteome</keyword>
<dbReference type="Pfam" id="PF00440">
    <property type="entry name" value="TetR_N"/>
    <property type="match status" value="1"/>
</dbReference>
<dbReference type="AlphaFoldDB" id="A0A365Y8C9"/>
<dbReference type="Gene3D" id="1.10.357.10">
    <property type="entry name" value="Tetracycline Repressor, domain 2"/>
    <property type="match status" value="1"/>
</dbReference>
<dbReference type="InterPro" id="IPR036271">
    <property type="entry name" value="Tet_transcr_reg_TetR-rel_C_sf"/>
</dbReference>
<evidence type="ECO:0000259" key="5">
    <source>
        <dbReference type="PROSITE" id="PS50977"/>
    </source>
</evidence>
<dbReference type="InterPro" id="IPR011075">
    <property type="entry name" value="TetR_C"/>
</dbReference>
<evidence type="ECO:0000313" key="7">
    <source>
        <dbReference type="Proteomes" id="UP000252167"/>
    </source>
</evidence>
<dbReference type="PANTHER" id="PTHR47506:SF6">
    <property type="entry name" value="HTH-TYPE TRANSCRIPTIONAL REPRESSOR NEMR"/>
    <property type="match status" value="1"/>
</dbReference>
<evidence type="ECO:0000256" key="2">
    <source>
        <dbReference type="ARBA" id="ARBA00023125"/>
    </source>
</evidence>
<name>A0A365Y8C9_9MICC</name>
<dbReference type="PROSITE" id="PS50977">
    <property type="entry name" value="HTH_TETR_2"/>
    <property type="match status" value="1"/>
</dbReference>
<keyword evidence="1" id="KW-0805">Transcription regulation</keyword>
<sequence length="192" mass="21057">MQKEELRKRIIQAADGLFYSRGMSNVGMDAVRAEAGASLKAIYKEFSSKEELILAVLEYRHELWIRGLANETADTGSAHDKVLAIYDYLAQWFTQDDFRGCGFINAFGELGSMSPRIAEAVKLHKKSFQDYVRQLVIEAQWPVELATQLAILAEGAQTTAAISGDPEAAAAARQAAQALISVAESRRAKSTS</sequence>
<evidence type="ECO:0000256" key="4">
    <source>
        <dbReference type="PROSITE-ProRule" id="PRU00335"/>
    </source>
</evidence>